<dbReference type="EMBL" id="VSRR010021602">
    <property type="protein sequence ID" value="MPC64066.1"/>
    <property type="molecule type" value="Genomic_DNA"/>
</dbReference>
<proteinExistence type="predicted"/>
<protein>
    <submittedName>
        <fullName evidence="2">Protein prickle</fullName>
    </submittedName>
</protein>
<sequence>MSLHLTSPNNIGAVRNDTSNLLMCNKWWRVCFTYGDQYKQYRHLYSKKTRLATLRKEEDKESEKNKDEKKKEAAILSQDGIGKGDKCCHLWDNGQWVF</sequence>
<name>A0A5B7H2H6_PORTR</name>
<dbReference type="Proteomes" id="UP000324222">
    <property type="component" value="Unassembled WGS sequence"/>
</dbReference>
<organism evidence="2 3">
    <name type="scientific">Portunus trituberculatus</name>
    <name type="common">Swimming crab</name>
    <name type="synonym">Neptunus trituberculatus</name>
    <dbReference type="NCBI Taxonomy" id="210409"/>
    <lineage>
        <taxon>Eukaryota</taxon>
        <taxon>Metazoa</taxon>
        <taxon>Ecdysozoa</taxon>
        <taxon>Arthropoda</taxon>
        <taxon>Crustacea</taxon>
        <taxon>Multicrustacea</taxon>
        <taxon>Malacostraca</taxon>
        <taxon>Eumalacostraca</taxon>
        <taxon>Eucarida</taxon>
        <taxon>Decapoda</taxon>
        <taxon>Pleocyemata</taxon>
        <taxon>Brachyura</taxon>
        <taxon>Eubrachyura</taxon>
        <taxon>Portunoidea</taxon>
        <taxon>Portunidae</taxon>
        <taxon>Portuninae</taxon>
        <taxon>Portunus</taxon>
    </lineage>
</organism>
<comment type="caution">
    <text evidence="2">The sequence shown here is derived from an EMBL/GenBank/DDBJ whole genome shotgun (WGS) entry which is preliminary data.</text>
</comment>
<dbReference type="AlphaFoldDB" id="A0A5B7H2H6"/>
<accession>A0A5B7H2H6</accession>
<reference evidence="2 3" key="1">
    <citation type="submission" date="2019-05" db="EMBL/GenBank/DDBJ databases">
        <title>Another draft genome of Portunus trituberculatus and its Hox gene families provides insights of decapod evolution.</title>
        <authorList>
            <person name="Jeong J.-H."/>
            <person name="Song I."/>
            <person name="Kim S."/>
            <person name="Choi T."/>
            <person name="Kim D."/>
            <person name="Ryu S."/>
            <person name="Kim W."/>
        </authorList>
    </citation>
    <scope>NUCLEOTIDE SEQUENCE [LARGE SCALE GENOMIC DNA]</scope>
    <source>
        <tissue evidence="2">Muscle</tissue>
    </source>
</reference>
<gene>
    <name evidence="2" type="primary">pk_0</name>
    <name evidence="2" type="ORF">E2C01_058176</name>
</gene>
<evidence type="ECO:0000256" key="1">
    <source>
        <dbReference type="SAM" id="MobiDB-lite"/>
    </source>
</evidence>
<feature type="region of interest" description="Disordered" evidence="1">
    <location>
        <begin position="55"/>
        <end position="75"/>
    </location>
</feature>
<keyword evidence="3" id="KW-1185">Reference proteome</keyword>
<evidence type="ECO:0000313" key="3">
    <source>
        <dbReference type="Proteomes" id="UP000324222"/>
    </source>
</evidence>
<evidence type="ECO:0000313" key="2">
    <source>
        <dbReference type="EMBL" id="MPC64066.1"/>
    </source>
</evidence>
<feature type="compositionally biased region" description="Basic and acidic residues" evidence="1">
    <location>
        <begin position="55"/>
        <end position="73"/>
    </location>
</feature>